<sequence>MTGKVCVVLIRERTGGLIVGRPPKNYRSFIFDHAVTLFIVYPTTCWWKKEKDNLTNGVDNRKVIIRSPVLRIGHLIVVEKVLCPARLKSAV</sequence>
<evidence type="ECO:0000313" key="1">
    <source>
        <dbReference type="EMBL" id="KAF6200064.1"/>
    </source>
</evidence>
<reference evidence="1" key="1">
    <citation type="journal article" date="2021" name="Mol. Ecol. Resour.">
        <title>Apolygus lucorum genome provides insights into omnivorousness and mesophyll feeding.</title>
        <authorList>
            <person name="Liu Y."/>
            <person name="Liu H."/>
            <person name="Wang H."/>
            <person name="Huang T."/>
            <person name="Liu B."/>
            <person name="Yang B."/>
            <person name="Yin L."/>
            <person name="Li B."/>
            <person name="Zhang Y."/>
            <person name="Zhang S."/>
            <person name="Jiang F."/>
            <person name="Zhang X."/>
            <person name="Ren Y."/>
            <person name="Wang B."/>
            <person name="Wang S."/>
            <person name="Lu Y."/>
            <person name="Wu K."/>
            <person name="Fan W."/>
            <person name="Wang G."/>
        </authorList>
    </citation>
    <scope>NUCLEOTIDE SEQUENCE</scope>
    <source>
        <strain evidence="1">12Hb</strain>
    </source>
</reference>
<accession>A0A8S9WV28</accession>
<evidence type="ECO:0000313" key="2">
    <source>
        <dbReference type="Proteomes" id="UP000466442"/>
    </source>
</evidence>
<gene>
    <name evidence="1" type="ORF">GE061_006364</name>
</gene>
<dbReference type="Proteomes" id="UP000466442">
    <property type="component" value="Unassembled WGS sequence"/>
</dbReference>
<dbReference type="AlphaFoldDB" id="A0A8S9WV28"/>
<dbReference type="EMBL" id="WIXP02000014">
    <property type="protein sequence ID" value="KAF6200064.1"/>
    <property type="molecule type" value="Genomic_DNA"/>
</dbReference>
<proteinExistence type="predicted"/>
<protein>
    <submittedName>
        <fullName evidence="1">Uncharacterized protein</fullName>
    </submittedName>
</protein>
<comment type="caution">
    <text evidence="1">The sequence shown here is derived from an EMBL/GenBank/DDBJ whole genome shotgun (WGS) entry which is preliminary data.</text>
</comment>
<name>A0A8S9WV28_APOLU</name>
<keyword evidence="2" id="KW-1185">Reference proteome</keyword>
<organism evidence="1 2">
    <name type="scientific">Apolygus lucorum</name>
    <name type="common">Small green plant bug</name>
    <name type="synonym">Lygocoris lucorum</name>
    <dbReference type="NCBI Taxonomy" id="248454"/>
    <lineage>
        <taxon>Eukaryota</taxon>
        <taxon>Metazoa</taxon>
        <taxon>Ecdysozoa</taxon>
        <taxon>Arthropoda</taxon>
        <taxon>Hexapoda</taxon>
        <taxon>Insecta</taxon>
        <taxon>Pterygota</taxon>
        <taxon>Neoptera</taxon>
        <taxon>Paraneoptera</taxon>
        <taxon>Hemiptera</taxon>
        <taxon>Heteroptera</taxon>
        <taxon>Panheteroptera</taxon>
        <taxon>Cimicomorpha</taxon>
        <taxon>Miridae</taxon>
        <taxon>Mirini</taxon>
        <taxon>Apolygus</taxon>
    </lineage>
</organism>